<feature type="chain" id="PRO_5037286400" evidence="1">
    <location>
        <begin position="19"/>
        <end position="265"/>
    </location>
</feature>
<feature type="signal peptide" evidence="1">
    <location>
        <begin position="1"/>
        <end position="18"/>
    </location>
</feature>
<keyword evidence="1" id="KW-0732">Signal</keyword>
<dbReference type="RefSeq" id="WP_208841905.1">
    <property type="nucleotide sequence ID" value="NZ_CP072133.1"/>
</dbReference>
<proteinExistence type="predicted"/>
<dbReference type="Gene3D" id="1.20.1280.120">
    <property type="match status" value="1"/>
</dbReference>
<evidence type="ECO:0000259" key="2">
    <source>
        <dbReference type="Pfam" id="PF00199"/>
    </source>
</evidence>
<dbReference type="GO" id="GO:0004096">
    <property type="term" value="F:catalase activity"/>
    <property type="evidence" value="ECO:0007669"/>
    <property type="project" value="UniProtKB-EC"/>
</dbReference>
<dbReference type="AlphaFoldDB" id="A0A975DEX0"/>
<protein>
    <submittedName>
        <fullName evidence="3">Catalase</fullName>
        <ecNumber evidence="3">1.11.1.6</ecNumber>
    </submittedName>
</protein>
<dbReference type="GO" id="GO:0020037">
    <property type="term" value="F:heme binding"/>
    <property type="evidence" value="ECO:0007669"/>
    <property type="project" value="InterPro"/>
</dbReference>
<dbReference type="Pfam" id="PF00199">
    <property type="entry name" value="Catalase"/>
    <property type="match status" value="1"/>
</dbReference>
<dbReference type="SUPFAM" id="SSF56634">
    <property type="entry name" value="Heme-dependent catalase-like"/>
    <property type="match status" value="1"/>
</dbReference>
<name>A0A975DEX0_9GAMM</name>
<dbReference type="Proteomes" id="UP000664904">
    <property type="component" value="Chromosome"/>
</dbReference>
<dbReference type="InterPro" id="IPR011614">
    <property type="entry name" value="Catalase_core"/>
</dbReference>
<evidence type="ECO:0000313" key="4">
    <source>
        <dbReference type="Proteomes" id="UP000664904"/>
    </source>
</evidence>
<organism evidence="3 4">
    <name type="scientific">Pseudoalteromonas xiamenensis</name>
    <dbReference type="NCBI Taxonomy" id="882626"/>
    <lineage>
        <taxon>Bacteria</taxon>
        <taxon>Pseudomonadati</taxon>
        <taxon>Pseudomonadota</taxon>
        <taxon>Gammaproteobacteria</taxon>
        <taxon>Alteromonadales</taxon>
        <taxon>Pseudoalteromonadaceae</taxon>
        <taxon>Pseudoalteromonas</taxon>
    </lineage>
</organism>
<accession>A0A975DEX0</accession>
<keyword evidence="4" id="KW-1185">Reference proteome</keyword>
<reference evidence="3" key="1">
    <citation type="submission" date="2021-03" db="EMBL/GenBank/DDBJ databases">
        <title>Complete Genome of Pseudoalteromonas xiamenensis STKMTI.2, a new potential marine bacterium producing anti-Vibrio compounds.</title>
        <authorList>
            <person name="Handayani D.P."/>
            <person name="Isnansetyo A."/>
            <person name="Istiqomah I."/>
            <person name="Jumina J."/>
        </authorList>
    </citation>
    <scope>NUCLEOTIDE SEQUENCE</scope>
    <source>
        <strain evidence="3">STKMTI.2</strain>
    </source>
</reference>
<feature type="domain" description="Catalase core" evidence="2">
    <location>
        <begin position="41"/>
        <end position="195"/>
    </location>
</feature>
<dbReference type="EC" id="1.11.1.6" evidence="3"/>
<gene>
    <name evidence="3" type="ORF">J5O05_09745</name>
</gene>
<dbReference type="Gene3D" id="2.40.180.10">
    <property type="entry name" value="Catalase core domain"/>
    <property type="match status" value="1"/>
</dbReference>
<sequence>MKAIILLLLAAVPLGATANQVDPNAAITAFEKKFGVSEGKRRNHTKGLCFAATFTATPEAAQYTVSPIFSGEPISVVGRFSHPGGNLHSEDAKTKVLGMALDFRYNDIHHKMAMLNVPFFSVPTPEAFVEQLTVTPAERGAFKAKYPSVGQFEQSLMEREAGARDYFQQYYNSIHTFYLVNKAKERQPARWIFYSQNMTGLASDSSLDFAQQAAQKLASGPMAMDMIVAFPHESDKLNDPTYQWVTSGERVNFGRLQITGTRRRV</sequence>
<evidence type="ECO:0000256" key="1">
    <source>
        <dbReference type="SAM" id="SignalP"/>
    </source>
</evidence>
<dbReference type="InterPro" id="IPR020835">
    <property type="entry name" value="Catalase_sf"/>
</dbReference>
<dbReference type="EMBL" id="CP072133">
    <property type="protein sequence ID" value="QTH70309.1"/>
    <property type="molecule type" value="Genomic_DNA"/>
</dbReference>
<keyword evidence="3" id="KW-0575">Peroxidase</keyword>
<keyword evidence="3" id="KW-0560">Oxidoreductase</keyword>
<evidence type="ECO:0000313" key="3">
    <source>
        <dbReference type="EMBL" id="QTH70309.1"/>
    </source>
</evidence>
<dbReference type="KEGG" id="pxi:J5O05_09745"/>